<gene>
    <name evidence="2" type="ORF">ASZ90_000350</name>
</gene>
<reference evidence="2" key="1">
    <citation type="journal article" date="2015" name="Proc. Natl. Acad. Sci. U.S.A.">
        <title>Networks of energetic and metabolic interactions define dynamics in microbial communities.</title>
        <authorList>
            <person name="Embree M."/>
            <person name="Liu J.K."/>
            <person name="Al-Bassam M.M."/>
            <person name="Zengler K."/>
        </authorList>
    </citation>
    <scope>NUCLEOTIDE SEQUENCE</scope>
</reference>
<organism evidence="2">
    <name type="scientific">hydrocarbon metagenome</name>
    <dbReference type="NCBI Taxonomy" id="938273"/>
    <lineage>
        <taxon>unclassified sequences</taxon>
        <taxon>metagenomes</taxon>
        <taxon>ecological metagenomes</taxon>
    </lineage>
</organism>
<protein>
    <submittedName>
        <fullName evidence="2">Uncharacterized protein</fullName>
    </submittedName>
</protein>
<dbReference type="InterPro" id="IPR024079">
    <property type="entry name" value="MetalloPept_cat_dom_sf"/>
</dbReference>
<evidence type="ECO:0000256" key="1">
    <source>
        <dbReference type="SAM" id="MobiDB-lite"/>
    </source>
</evidence>
<dbReference type="AlphaFoldDB" id="A0A0W8G9D8"/>
<accession>A0A0W8G9D8</accession>
<dbReference type="EMBL" id="LNQE01000042">
    <property type="protein sequence ID" value="KUG29755.1"/>
    <property type="molecule type" value="Genomic_DNA"/>
</dbReference>
<proteinExistence type="predicted"/>
<name>A0A0W8G9D8_9ZZZZ</name>
<comment type="caution">
    <text evidence="2">The sequence shown here is derived from an EMBL/GenBank/DDBJ whole genome shotgun (WGS) entry which is preliminary data.</text>
</comment>
<dbReference type="SUPFAM" id="SSF55486">
    <property type="entry name" value="Metalloproteases ('zincins'), catalytic domain"/>
    <property type="match status" value="1"/>
</dbReference>
<dbReference type="GO" id="GO:0008237">
    <property type="term" value="F:metallopeptidase activity"/>
    <property type="evidence" value="ECO:0007669"/>
    <property type="project" value="InterPro"/>
</dbReference>
<evidence type="ECO:0000313" key="2">
    <source>
        <dbReference type="EMBL" id="KUG29755.1"/>
    </source>
</evidence>
<sequence>MDMMLRALCAACLLVSCLVPGHAAAQDEMDLPLLIPSIVGPPITRDTDGDGLPDIWEMRGYTHGGTFVDLPGYGADPRRKDLFVWMDYMVKGGTSLAPTKTVIDNIKAVFANAPVSNPDGSNGITIHPMLKNQVAYTESLGVADDDASVWEDFDALKNTSFDEAHAKSFRYMIWANAYAEDTSSGLARNIPATDFIVSLGTFVPAGGTRWEKLGTFIHELGHTLGLTHGGTDHVNYKPNYLSIMSYTFQMTGLYRDGKFGDEGFPLSFDYQRQETPALNERSLNENLGLTGAGDVSTYGTIYWYLSGGICQRQDVADANTAIDWNRNGIIETGVSMGIHCDEDDPEDIKTTLTAQNNWNNINYNADGLIGPTLSAIQRQRRLQEPTPESLKRELNWETYQKLRRPGSSPAP</sequence>
<feature type="region of interest" description="Disordered" evidence="1">
    <location>
        <begin position="382"/>
        <end position="411"/>
    </location>
</feature>
<dbReference type="Gene3D" id="3.40.390.10">
    <property type="entry name" value="Collagenase (Catalytic Domain)"/>
    <property type="match status" value="1"/>
</dbReference>
<dbReference type="PROSITE" id="PS51257">
    <property type="entry name" value="PROKAR_LIPOPROTEIN"/>
    <property type="match status" value="1"/>
</dbReference>